<dbReference type="SUPFAM" id="SSF89360">
    <property type="entry name" value="HesB-like domain"/>
    <property type="match status" value="1"/>
</dbReference>
<dbReference type="Proteomes" id="UP001596494">
    <property type="component" value="Unassembled WGS sequence"/>
</dbReference>
<reference evidence="3" key="1">
    <citation type="journal article" date="2019" name="Int. J. Syst. Evol. Microbiol.">
        <title>The Global Catalogue of Microorganisms (GCM) 10K type strain sequencing project: providing services to taxonomists for standard genome sequencing and annotation.</title>
        <authorList>
            <consortium name="The Broad Institute Genomics Platform"/>
            <consortium name="The Broad Institute Genome Sequencing Center for Infectious Disease"/>
            <person name="Wu L."/>
            <person name="Ma J."/>
        </authorList>
    </citation>
    <scope>NUCLEOTIDE SEQUENCE [LARGE SCALE GENOMIC DNA]</scope>
    <source>
        <strain evidence="3">CCUG 73951</strain>
    </source>
</reference>
<proteinExistence type="predicted"/>
<accession>A0ABW2K1Z7</accession>
<gene>
    <name evidence="2" type="ORF">ACFQMN_07760</name>
</gene>
<evidence type="ECO:0000259" key="1">
    <source>
        <dbReference type="Pfam" id="PF01521"/>
    </source>
</evidence>
<dbReference type="InterPro" id="IPR000361">
    <property type="entry name" value="ATAP_core_dom"/>
</dbReference>
<evidence type="ECO:0000313" key="3">
    <source>
        <dbReference type="Proteomes" id="UP001596494"/>
    </source>
</evidence>
<dbReference type="Pfam" id="PF01521">
    <property type="entry name" value="Fe-S_biosyn"/>
    <property type="match status" value="1"/>
</dbReference>
<keyword evidence="3" id="KW-1185">Reference proteome</keyword>
<protein>
    <submittedName>
        <fullName evidence="2">Iron-sulfur cluster biosynthesis family protein</fullName>
    </submittedName>
</protein>
<feature type="domain" description="Core" evidence="1">
    <location>
        <begin position="1"/>
        <end position="98"/>
    </location>
</feature>
<organism evidence="2 3">
    <name type="scientific">Halobacillus campisalis</name>
    <dbReference type="NCBI Taxonomy" id="435909"/>
    <lineage>
        <taxon>Bacteria</taxon>
        <taxon>Bacillati</taxon>
        <taxon>Bacillota</taxon>
        <taxon>Bacilli</taxon>
        <taxon>Bacillales</taxon>
        <taxon>Bacillaceae</taxon>
        <taxon>Halobacillus</taxon>
    </lineage>
</organism>
<comment type="caution">
    <text evidence="2">The sequence shown here is derived from an EMBL/GenBank/DDBJ whole genome shotgun (WGS) entry which is preliminary data.</text>
</comment>
<evidence type="ECO:0000313" key="2">
    <source>
        <dbReference type="EMBL" id="MFC7320775.1"/>
    </source>
</evidence>
<dbReference type="InterPro" id="IPR035903">
    <property type="entry name" value="HesB-like_dom_sf"/>
</dbReference>
<sequence>MKLNITDAAHEQLKLLQIEEYSYLRLYYDTEGMGCGVNGLPTIRLTNNYYDKTDDRVENEQYSVIIDHQQATFFRKEMKLDFIKNTFRLSSPEGVLNPIIPTVSVKKEAVL</sequence>
<name>A0ABW2K1Z7_9BACI</name>
<dbReference type="EMBL" id="JBHTBY010000006">
    <property type="protein sequence ID" value="MFC7320775.1"/>
    <property type="molecule type" value="Genomic_DNA"/>
</dbReference>
<dbReference type="Gene3D" id="2.60.300.12">
    <property type="entry name" value="HesB-like domain"/>
    <property type="match status" value="1"/>
</dbReference>
<dbReference type="RefSeq" id="WP_289214368.1">
    <property type="nucleotide sequence ID" value="NZ_JAPVRC010000001.1"/>
</dbReference>